<gene>
    <name evidence="2" type="ORF">DDW44_01205</name>
</gene>
<dbReference type="Proteomes" id="UP000244900">
    <property type="component" value="Chromosome"/>
</dbReference>
<feature type="region of interest" description="Disordered" evidence="1">
    <location>
        <begin position="60"/>
        <end position="79"/>
    </location>
</feature>
<protein>
    <submittedName>
        <fullName evidence="2">Uncharacterized protein</fullName>
    </submittedName>
</protein>
<reference evidence="2 3" key="1">
    <citation type="submission" date="2018-05" db="EMBL/GenBank/DDBJ databases">
        <title>Complete genome sequence of sponge-derived Streptomyces sp. HNM0039.</title>
        <authorList>
            <person name="Huang X."/>
            <person name="Zhou S."/>
        </authorList>
    </citation>
    <scope>NUCLEOTIDE SEQUENCE [LARGE SCALE GENOMIC DNA]</scope>
    <source>
        <strain evidence="2 3">HNM0039</strain>
    </source>
</reference>
<evidence type="ECO:0000256" key="1">
    <source>
        <dbReference type="SAM" id="MobiDB-lite"/>
    </source>
</evidence>
<organism evidence="2 3">
    <name type="scientific">Streptomyces tirandamycinicus</name>
    <dbReference type="NCBI Taxonomy" id="2174846"/>
    <lineage>
        <taxon>Bacteria</taxon>
        <taxon>Bacillati</taxon>
        <taxon>Actinomycetota</taxon>
        <taxon>Actinomycetes</taxon>
        <taxon>Kitasatosporales</taxon>
        <taxon>Streptomycetaceae</taxon>
        <taxon>Streptomyces</taxon>
    </lineage>
</organism>
<keyword evidence="3" id="KW-1185">Reference proteome</keyword>
<sequence length="79" mass="7992">MGWVMVCSVSLAGEGRCGTEAVRAVRCGSGPCGAVRKRSVRCGTKAVRAVRYESGLSGAGRMIRPGTGEVPGPGASRAP</sequence>
<name>A0A2S1SMB1_9ACTN</name>
<accession>A0A2S1SMB1</accession>
<dbReference type="EMBL" id="CP029188">
    <property type="protein sequence ID" value="AWI27543.1"/>
    <property type="molecule type" value="Genomic_DNA"/>
</dbReference>
<dbReference type="AlphaFoldDB" id="A0A2S1SMB1"/>
<proteinExistence type="predicted"/>
<evidence type="ECO:0000313" key="3">
    <source>
        <dbReference type="Proteomes" id="UP000244900"/>
    </source>
</evidence>
<dbReference type="KEGG" id="stir:DDW44_01205"/>
<evidence type="ECO:0000313" key="2">
    <source>
        <dbReference type="EMBL" id="AWI27543.1"/>
    </source>
</evidence>